<dbReference type="OrthoDB" id="10453at10239"/>
<protein>
    <recommendedName>
        <fullName evidence="3">Tail terminator protein</fullName>
    </recommendedName>
</protein>
<dbReference type="InterPro" id="IPR056418">
    <property type="entry name" value="Phage_tail_terminator_p142"/>
</dbReference>
<sequence length="161" mass="18451">MSNRLAIRKAYEQRIRECLDGTHPTEYFNTVPGALVGKFKTFEEIKQFPYIALNLGTETQDYQPSAQRWKYQPMTVMIFVKDNDDARREEALETLIYDLEKILDSHKKLRYTINRPDGGGDSGTIIDCSITSTGTDEGLLNPFALAEISFTVRYLTDTRLL</sequence>
<evidence type="ECO:0008006" key="3">
    <source>
        <dbReference type="Google" id="ProtNLM"/>
    </source>
</evidence>
<accession>A0A1S6KV26</accession>
<dbReference type="Proteomes" id="UP000222417">
    <property type="component" value="Segment"/>
</dbReference>
<evidence type="ECO:0000313" key="2">
    <source>
        <dbReference type="Proteomes" id="UP000222417"/>
    </source>
</evidence>
<organism evidence="1 2">
    <name type="scientific">Providencia phage vB_PreS_PR1</name>
    <dbReference type="NCBI Taxonomy" id="1931407"/>
    <lineage>
        <taxon>Viruses</taxon>
        <taxon>Duplodnaviria</taxon>
        <taxon>Heunggongvirae</taxon>
        <taxon>Uroviricota</taxon>
        <taxon>Caudoviricetes</taxon>
        <taxon>Demerecviridae</taxon>
        <taxon>Priunavirus</taxon>
        <taxon>Priunavirus PR1</taxon>
    </lineage>
</organism>
<dbReference type="Pfam" id="PF23818">
    <property type="entry name" value="Phage_tail_terminator_7"/>
    <property type="match status" value="1"/>
</dbReference>
<keyword evidence="2" id="KW-1185">Reference proteome</keyword>
<gene>
    <name evidence="1" type="ORF">PR1_144</name>
</gene>
<dbReference type="EMBL" id="KY363465">
    <property type="protein sequence ID" value="AQT25264.1"/>
    <property type="molecule type" value="Genomic_DNA"/>
</dbReference>
<evidence type="ECO:0000313" key="1">
    <source>
        <dbReference type="EMBL" id="AQT25264.1"/>
    </source>
</evidence>
<name>A0A1S6KV26_9CAUD</name>
<proteinExistence type="predicted"/>
<reference evidence="1 2" key="1">
    <citation type="submission" date="2016-12" db="EMBL/GenBank/DDBJ databases">
        <title>Providencia rettgeri phage vB-PreS_PR1 - a deep-branching member of the T5-like siphoviruses.</title>
        <authorList>
            <person name="Oliveira H."/>
            <person name="Pinto G."/>
            <person name="Hendrix H."/>
            <person name="Noben J.-P."/>
            <person name="Gawor J."/>
            <person name="Lobocka M."/>
            <person name="Lavigne R."/>
            <person name="Azeredo J."/>
        </authorList>
    </citation>
    <scope>NUCLEOTIDE SEQUENCE [LARGE SCALE GENOMIC DNA]</scope>
</reference>